<protein>
    <submittedName>
        <fullName evidence="1">ABC-F family ATP-binding cassette domain-containing protein</fullName>
    </submittedName>
</protein>
<proteinExistence type="predicted"/>
<dbReference type="EMBL" id="CP042469">
    <property type="protein sequence ID" value="QOX63485.1"/>
    <property type="molecule type" value="Genomic_DNA"/>
</dbReference>
<evidence type="ECO:0000313" key="2">
    <source>
        <dbReference type="Proteomes" id="UP000594014"/>
    </source>
</evidence>
<keyword evidence="2" id="KW-1185">Reference proteome</keyword>
<reference evidence="1" key="1">
    <citation type="submission" date="2019-08" db="EMBL/GenBank/DDBJ databases">
        <title>Genome sequence of Clostridiales bacterium MT110.</title>
        <authorList>
            <person name="Cao J."/>
        </authorList>
    </citation>
    <scope>NUCLEOTIDE SEQUENCE</scope>
    <source>
        <strain evidence="1">MT110</strain>
    </source>
</reference>
<sequence>MIQVEKLSFGFPAKDLYKEISFTLEVGQHCAFIGSNGVGKSTLVDMMIHPDQYLYDGKIIKDERCRIGYASQFAVRDKEQECTVFEYLSERFVENQQATVAVCEEMAVAEDAAPLFEKYQTLLDAFESMDGDHYANNIRKQLFVAGMRELEETRLSQLSGGEYKLLQIMREMLLSPNLLVLDEPDVFLDFDNLNRLCKLINGYNGTLLVVTHNRYLLNHCFNKLLHLENGDLQEYDGNYTEYRSSQLKEKLKLKLQNTSEQEEIERTQNMVNILRKRATILVNPVIGSAVNAKQTQLERLRARQIKAPFLEIREPKIELPVIEAISEHPVLSITDYQVSFDESLLKQISFELLAGEKVAIVGANGTGKTTLMRDIIKNHHPSIHIDENTSYACLSQLQGENIDEGKTVYEVMENFGFETREKIRAYLGNYCLEGDTLKQKAGQLSGGEKNLLQIAMIAATNAQLLILDEPTSHLDLYAQMALEKAISEYKGAVLMVSHDFYLVANCADYVLLVEDNTIRRMRTRSFRKMVYDKYFDQKYLEIDKKKQELEANITLAFQKNELITVEKLCSQLEALGASILVS</sequence>
<keyword evidence="1" id="KW-0547">Nucleotide-binding</keyword>
<gene>
    <name evidence="1" type="ORF">FRZ06_09015</name>
</gene>
<evidence type="ECO:0000313" key="1">
    <source>
        <dbReference type="EMBL" id="QOX63485.1"/>
    </source>
</evidence>
<dbReference type="Proteomes" id="UP000594014">
    <property type="component" value="Chromosome"/>
</dbReference>
<organism evidence="1 2">
    <name type="scientific">Anoxybacterium hadale</name>
    <dbReference type="NCBI Taxonomy" id="3408580"/>
    <lineage>
        <taxon>Bacteria</taxon>
        <taxon>Bacillati</taxon>
        <taxon>Bacillota</taxon>
        <taxon>Clostridia</taxon>
        <taxon>Peptostreptococcales</taxon>
        <taxon>Anaerovoracaceae</taxon>
        <taxon>Anoxybacterium</taxon>
    </lineage>
</organism>
<name>A0ACD1AAJ0_9FIRM</name>
<accession>A0ACD1AAJ0</accession>
<keyword evidence="1" id="KW-0067">ATP-binding</keyword>